<feature type="region of interest" description="Disordered" evidence="10">
    <location>
        <begin position="485"/>
        <end position="518"/>
    </location>
</feature>
<evidence type="ECO:0000256" key="10">
    <source>
        <dbReference type="SAM" id="MobiDB-lite"/>
    </source>
</evidence>
<keyword evidence="9" id="KW-0175">Coiled coil</keyword>
<dbReference type="SUPFAM" id="SSF46548">
    <property type="entry name" value="alpha-helical ferredoxin"/>
    <property type="match status" value="1"/>
</dbReference>
<gene>
    <name evidence="12" type="primary">rsxC</name>
    <name evidence="8" type="synonym">rnfC</name>
    <name evidence="12" type="ORF">Q4521_18760</name>
</gene>
<comment type="similarity">
    <text evidence="8">Belongs to the 4Fe4S bacterial-type ferredoxin family. RnfC subfamily.</text>
</comment>
<reference evidence="12" key="1">
    <citation type="submission" date="2023-07" db="EMBL/GenBank/DDBJ databases">
        <title>Genome content predicts the carbon catabolic preferences of heterotrophic bacteria.</title>
        <authorList>
            <person name="Gralka M."/>
        </authorList>
    </citation>
    <scope>NUCLEOTIDE SEQUENCE</scope>
    <source>
        <strain evidence="12">I3M17_2</strain>
    </source>
</reference>
<dbReference type="InterPro" id="IPR019554">
    <property type="entry name" value="Soluble_ligand-bd"/>
</dbReference>
<keyword evidence="8" id="KW-1278">Translocase</keyword>
<dbReference type="InterPro" id="IPR011538">
    <property type="entry name" value="Nuo51_FMN-bd"/>
</dbReference>
<keyword evidence="8" id="KW-0997">Cell inner membrane</keyword>
<keyword evidence="2 8" id="KW-0004">4Fe-4S</keyword>
<dbReference type="Gene3D" id="3.30.70.20">
    <property type="match status" value="1"/>
</dbReference>
<dbReference type="GO" id="GO:0022900">
    <property type="term" value="P:electron transport chain"/>
    <property type="evidence" value="ECO:0007669"/>
    <property type="project" value="UniProtKB-UniRule"/>
</dbReference>
<evidence type="ECO:0000256" key="8">
    <source>
        <dbReference type="HAMAP-Rule" id="MF_00461"/>
    </source>
</evidence>
<dbReference type="PANTHER" id="PTHR43034">
    <property type="entry name" value="ION-TRANSLOCATING OXIDOREDUCTASE COMPLEX SUBUNIT C"/>
    <property type="match status" value="1"/>
</dbReference>
<feature type="compositionally biased region" description="Low complexity" evidence="10">
    <location>
        <begin position="505"/>
        <end position="518"/>
    </location>
</feature>
<feature type="compositionally biased region" description="Basic and acidic residues" evidence="10">
    <location>
        <begin position="1"/>
        <end position="18"/>
    </location>
</feature>
<evidence type="ECO:0000256" key="9">
    <source>
        <dbReference type="SAM" id="Coils"/>
    </source>
</evidence>
<comment type="caution">
    <text evidence="12">The sequence shown here is derived from an EMBL/GenBank/DDBJ whole genome shotgun (WGS) entry which is preliminary data.</text>
</comment>
<accession>A0AAW7X9X2</accession>
<comment type="subunit">
    <text evidence="8">The complex is composed of six subunits: RnfA, RnfB, RnfC, RnfD, RnfE and RnfG.</text>
</comment>
<dbReference type="GO" id="GO:0009055">
    <property type="term" value="F:electron transfer activity"/>
    <property type="evidence" value="ECO:0007669"/>
    <property type="project" value="InterPro"/>
</dbReference>
<evidence type="ECO:0000256" key="7">
    <source>
        <dbReference type="ARBA" id="ARBA00023014"/>
    </source>
</evidence>
<dbReference type="PROSITE" id="PS00198">
    <property type="entry name" value="4FE4S_FER_1"/>
    <property type="match status" value="1"/>
</dbReference>
<keyword evidence="1 8" id="KW-0813">Transport</keyword>
<dbReference type="EC" id="7.-.-.-" evidence="8"/>
<dbReference type="GO" id="GO:0005886">
    <property type="term" value="C:plasma membrane"/>
    <property type="evidence" value="ECO:0007669"/>
    <property type="project" value="UniProtKB-SubCell"/>
</dbReference>
<dbReference type="InterPro" id="IPR010208">
    <property type="entry name" value="Ion_transpt_RnfC/RsxC"/>
</dbReference>
<dbReference type="EMBL" id="JAUOPB010000015">
    <property type="protein sequence ID" value="MDO6424536.1"/>
    <property type="molecule type" value="Genomic_DNA"/>
</dbReference>
<feature type="binding site" evidence="8">
    <location>
        <position position="415"/>
    </location>
    <ligand>
        <name>[4Fe-4S] cluster</name>
        <dbReference type="ChEBI" id="CHEBI:49883"/>
        <label>2</label>
    </ligand>
</feature>
<evidence type="ECO:0000256" key="2">
    <source>
        <dbReference type="ARBA" id="ARBA00022485"/>
    </source>
</evidence>
<keyword evidence="5 8" id="KW-0249">Electron transport</keyword>
<dbReference type="RefSeq" id="WP_303493797.1">
    <property type="nucleotide sequence ID" value="NZ_JAUOPB010000015.1"/>
</dbReference>
<dbReference type="PROSITE" id="PS51379">
    <property type="entry name" value="4FE4S_FER_2"/>
    <property type="match status" value="2"/>
</dbReference>
<feature type="binding site" evidence="8">
    <location>
        <position position="370"/>
    </location>
    <ligand>
        <name>[4Fe-4S] cluster</name>
        <dbReference type="ChEBI" id="CHEBI:49883"/>
        <label>1</label>
    </ligand>
</feature>
<dbReference type="Pfam" id="PF01512">
    <property type="entry name" value="Complex1_51K"/>
    <property type="match status" value="1"/>
</dbReference>
<name>A0AAW7X9X2_9GAMM</name>
<evidence type="ECO:0000313" key="13">
    <source>
        <dbReference type="Proteomes" id="UP001169760"/>
    </source>
</evidence>
<keyword evidence="6 8" id="KW-0408">Iron</keyword>
<evidence type="ECO:0000256" key="3">
    <source>
        <dbReference type="ARBA" id="ARBA00022723"/>
    </source>
</evidence>
<dbReference type="Pfam" id="PF13183">
    <property type="entry name" value="Fer4_8"/>
    <property type="match status" value="1"/>
</dbReference>
<dbReference type="NCBIfam" id="TIGR01945">
    <property type="entry name" value="rnfC"/>
    <property type="match status" value="1"/>
</dbReference>
<protein>
    <recommendedName>
        <fullName evidence="8">Ion-translocating oxidoreductase complex subunit C</fullName>
        <ecNumber evidence="8">7.-.-.-</ecNumber>
    </recommendedName>
    <alternativeName>
        <fullName evidence="8">Rnf electron transport complex subunit C</fullName>
    </alternativeName>
</protein>
<feature type="binding site" evidence="8">
    <location>
        <position position="409"/>
    </location>
    <ligand>
        <name>[4Fe-4S] cluster</name>
        <dbReference type="ChEBI" id="CHEBI:49883"/>
        <label>2</label>
    </ligand>
</feature>
<feature type="domain" description="4Fe-4S ferredoxin-type" evidence="11">
    <location>
        <begin position="360"/>
        <end position="390"/>
    </location>
</feature>
<feature type="binding site" evidence="8">
    <location>
        <position position="419"/>
    </location>
    <ligand>
        <name>[4Fe-4S] cluster</name>
        <dbReference type="ChEBI" id="CHEBI:49883"/>
        <label>1</label>
    </ligand>
</feature>
<dbReference type="Pfam" id="PF13375">
    <property type="entry name" value="RnfC_N"/>
    <property type="match status" value="1"/>
</dbReference>
<comment type="cofactor">
    <cofactor evidence="8">
        <name>[4Fe-4S] cluster</name>
        <dbReference type="ChEBI" id="CHEBI:49883"/>
    </cofactor>
    <text evidence="8">Binds 2 [4Fe-4S] clusters per subunit.</text>
</comment>
<dbReference type="NCBIfam" id="NF003454">
    <property type="entry name" value="PRK05035.1"/>
    <property type="match status" value="1"/>
</dbReference>
<comment type="subcellular location">
    <subcellularLocation>
        <location evidence="8">Cell inner membrane</location>
        <topology evidence="8">Peripheral membrane protein</topology>
    </subcellularLocation>
</comment>
<keyword evidence="3 8" id="KW-0479">Metal-binding</keyword>
<dbReference type="AlphaFoldDB" id="A0AAW7X9X2"/>
<dbReference type="Gene3D" id="3.40.50.11540">
    <property type="entry name" value="NADH-ubiquinone oxidoreductase 51kDa subunit"/>
    <property type="match status" value="1"/>
</dbReference>
<evidence type="ECO:0000256" key="6">
    <source>
        <dbReference type="ARBA" id="ARBA00023004"/>
    </source>
</evidence>
<feature type="coiled-coil region" evidence="9">
    <location>
        <begin position="519"/>
        <end position="739"/>
    </location>
</feature>
<dbReference type="Pfam" id="PF10531">
    <property type="entry name" value="SLBB"/>
    <property type="match status" value="1"/>
</dbReference>
<comment type="function">
    <text evidence="8">Part of a membrane-bound complex that couples electron transfer with translocation of ions across the membrane.</text>
</comment>
<dbReference type="GO" id="GO:0046872">
    <property type="term" value="F:metal ion binding"/>
    <property type="evidence" value="ECO:0007669"/>
    <property type="project" value="UniProtKB-KW"/>
</dbReference>
<dbReference type="GO" id="GO:0051539">
    <property type="term" value="F:4 iron, 4 sulfur cluster binding"/>
    <property type="evidence" value="ECO:0007669"/>
    <property type="project" value="UniProtKB-KW"/>
</dbReference>
<evidence type="ECO:0000313" key="12">
    <source>
        <dbReference type="EMBL" id="MDO6424536.1"/>
    </source>
</evidence>
<dbReference type="HAMAP" id="MF_00461">
    <property type="entry name" value="RsxC_RnfC"/>
    <property type="match status" value="1"/>
</dbReference>
<feature type="binding site" evidence="8">
    <location>
        <position position="376"/>
    </location>
    <ligand>
        <name>[4Fe-4S] cluster</name>
        <dbReference type="ChEBI" id="CHEBI:49883"/>
        <label>1</label>
    </ligand>
</feature>
<dbReference type="InterPro" id="IPR017896">
    <property type="entry name" value="4Fe4S_Fe-S-bd"/>
</dbReference>
<evidence type="ECO:0000259" key="11">
    <source>
        <dbReference type="PROSITE" id="PS51379"/>
    </source>
</evidence>
<keyword evidence="4 8" id="KW-0677">Repeat</keyword>
<dbReference type="Proteomes" id="UP001169760">
    <property type="component" value="Unassembled WGS sequence"/>
</dbReference>
<feature type="binding site" evidence="8">
    <location>
        <position position="373"/>
    </location>
    <ligand>
        <name>[4Fe-4S] cluster</name>
        <dbReference type="ChEBI" id="CHEBI:49883"/>
        <label>1</label>
    </ligand>
</feature>
<proteinExistence type="inferred from homology"/>
<keyword evidence="8" id="KW-0472">Membrane</keyword>
<keyword evidence="8" id="KW-1003">Cell membrane</keyword>
<dbReference type="PANTHER" id="PTHR43034:SF2">
    <property type="entry name" value="ION-TRANSLOCATING OXIDOREDUCTASE COMPLEX SUBUNIT C"/>
    <property type="match status" value="1"/>
</dbReference>
<evidence type="ECO:0000256" key="5">
    <source>
        <dbReference type="ARBA" id="ARBA00022982"/>
    </source>
</evidence>
<feature type="compositionally biased region" description="Polar residues" evidence="10">
    <location>
        <begin position="493"/>
        <end position="503"/>
    </location>
</feature>
<keyword evidence="7 8" id="KW-0411">Iron-sulfur</keyword>
<evidence type="ECO:0000256" key="4">
    <source>
        <dbReference type="ARBA" id="ARBA00022737"/>
    </source>
</evidence>
<sequence>MRKIWDIHGGIHPEENKHQSTGTTIGSIPLPPEIILPLNQHIGAPAEACVSVGDKVLKGQLVAKAQGLFSAGIHASTSGEVIAIEDRVVTHPSGMSAQCIIIKPDGEDRWTQLDACEDYAQLDHDRLVQKIRAAGIVGMGGAGFPTAIKVNPKSNKHVKTLIFNGTECEPYITADDMLMRERADDIVKGVQLIARFMGEVEETLIGIEDNKPEAIAAMQKAVEGTDIEVVVFPTKYPSGGEKQLIQILTGKEVPSGGLPADIGIVVQNVGTALAAYRAVRFGEPLISRVTTVVGETLTTQRNIDVLIGTPLSFVLEQHGFKAEKKQRLIIGGPMMGFAANDFDVPVVKTTNCILAPTQKELPLPPPAQACIRCGMCAEACPASLLPQQLFWYSQAEDHDRLKAHNLFDCIECGACSYVCPSNIPLVQYYRASKGAIKIANAEREKSDKARVRFEFRQERIAKAEAEKEAKRLARKKAAEEAKKLLAEKADSPTAANEKTTSKSVAAAAKPQAADPATQKAKLERALSSAQSRVERAQKALNDAQEEADEARLDSLRARLKQAELKASEAQAKLDEFGQAPEVTVGGEQAIKDKMAMSPRDKLEKNLASLNKRLNAAQERLAEAQANGTATVDALKMGVEKLQQKVNDAEQELAQLGPDSAAQGAAEAAPALSAAEQAIEKAKAKAAAQASMNVEEKAAAKLEALKARLEKARARLKKAEEEQDENIDAFRAGVEKLEQKLTELSN</sequence>
<feature type="binding site" evidence="8">
    <location>
        <position position="380"/>
    </location>
    <ligand>
        <name>[4Fe-4S] cluster</name>
        <dbReference type="ChEBI" id="CHEBI:49883"/>
        <label>2</label>
    </ligand>
</feature>
<feature type="domain" description="4Fe-4S ferredoxin-type" evidence="11">
    <location>
        <begin position="399"/>
        <end position="429"/>
    </location>
</feature>
<feature type="binding site" evidence="8">
    <location>
        <position position="412"/>
    </location>
    <ligand>
        <name>[4Fe-4S] cluster</name>
        <dbReference type="ChEBI" id="CHEBI:49883"/>
        <label>2</label>
    </ligand>
</feature>
<dbReference type="InterPro" id="IPR017900">
    <property type="entry name" value="4Fe4S_Fe_S_CS"/>
</dbReference>
<dbReference type="InterPro" id="IPR037225">
    <property type="entry name" value="Nuo51_FMN-bd_sf"/>
</dbReference>
<evidence type="ECO:0000256" key="1">
    <source>
        <dbReference type="ARBA" id="ARBA00022448"/>
    </source>
</evidence>
<dbReference type="SUPFAM" id="SSF142019">
    <property type="entry name" value="Nqo1 FMN-binding domain-like"/>
    <property type="match status" value="1"/>
</dbReference>
<feature type="region of interest" description="Disordered" evidence="10">
    <location>
        <begin position="1"/>
        <end position="21"/>
    </location>
</feature>
<dbReference type="InterPro" id="IPR026902">
    <property type="entry name" value="RnfC_N"/>
</dbReference>
<organism evidence="12 13">
    <name type="scientific">Saccharophagus degradans</name>
    <dbReference type="NCBI Taxonomy" id="86304"/>
    <lineage>
        <taxon>Bacteria</taxon>
        <taxon>Pseudomonadati</taxon>
        <taxon>Pseudomonadota</taxon>
        <taxon>Gammaproteobacteria</taxon>
        <taxon>Cellvibrionales</taxon>
        <taxon>Cellvibrionaceae</taxon>
        <taxon>Saccharophagus</taxon>
    </lineage>
</organism>